<evidence type="ECO:0000256" key="1">
    <source>
        <dbReference type="SAM" id="MobiDB-lite"/>
    </source>
</evidence>
<organism evidence="2">
    <name type="scientific">Xenopus tropicalis</name>
    <name type="common">Western clawed frog</name>
    <name type="synonym">Silurana tropicalis</name>
    <dbReference type="NCBI Taxonomy" id="8364"/>
    <lineage>
        <taxon>Eukaryota</taxon>
        <taxon>Metazoa</taxon>
        <taxon>Chordata</taxon>
        <taxon>Craniata</taxon>
        <taxon>Vertebrata</taxon>
        <taxon>Euteleostomi</taxon>
        <taxon>Amphibia</taxon>
        <taxon>Batrachia</taxon>
        <taxon>Anura</taxon>
        <taxon>Pipoidea</taxon>
        <taxon>Pipidae</taxon>
        <taxon>Xenopodinae</taxon>
        <taxon>Xenopus</taxon>
        <taxon>Silurana</taxon>
    </lineage>
</organism>
<evidence type="ECO:0000313" key="2">
    <source>
        <dbReference type="EMBL" id="OCA14854.1"/>
    </source>
</evidence>
<protein>
    <submittedName>
        <fullName evidence="2">Uncharacterized protein</fullName>
    </submittedName>
</protein>
<dbReference type="EMBL" id="KV461121">
    <property type="protein sequence ID" value="OCA14854.1"/>
    <property type="molecule type" value="Genomic_DNA"/>
</dbReference>
<gene>
    <name evidence="2" type="ORF">XENTR_v900310082mg</name>
</gene>
<name>A0A1B8XW03_XENTR</name>
<feature type="non-terminal residue" evidence="2">
    <location>
        <position position="1"/>
    </location>
</feature>
<reference evidence="2" key="1">
    <citation type="submission" date="2009-11" db="EMBL/GenBank/DDBJ databases">
        <authorList>
            <consortium name="US DOE Joint Genome Institute (JGI-PGF)"/>
            <person name="Ottilar R."/>
            <person name="Schmutz J."/>
            <person name="Salamov A."/>
            <person name="Cheng J.F."/>
            <person name="Lucas S."/>
            <person name="Pitluck S."/>
            <person name="Gundlach H."/>
            <person name="Guo Y."/>
            <person name="Haberer G."/>
            <person name="Nasrallah J."/>
            <person name="Mayer K.F.X."/>
            <person name="van de Peer Y."/>
            <person name="Weigel D."/>
            <person name="Grigoriev I.V."/>
        </authorList>
    </citation>
    <scope>NUCLEOTIDE SEQUENCE</scope>
    <source>
        <strain evidence="2">Nigerian</strain>
    </source>
</reference>
<feature type="compositionally biased region" description="Basic and acidic residues" evidence="1">
    <location>
        <begin position="120"/>
        <end position="132"/>
    </location>
</feature>
<feature type="region of interest" description="Disordered" evidence="1">
    <location>
        <begin position="153"/>
        <end position="214"/>
    </location>
</feature>
<feature type="compositionally biased region" description="Acidic residues" evidence="1">
    <location>
        <begin position="68"/>
        <end position="82"/>
    </location>
</feature>
<feature type="region of interest" description="Disordered" evidence="1">
    <location>
        <begin position="59"/>
        <end position="136"/>
    </location>
</feature>
<sequence>KKRNKPPREFLAIEKDEADVVVVNHQDEPAGDIIVALPETTTCLVPSVGCGIDICPEPPTPETNICQEEPEQIAEPGEEIEERPETPGAQTRQEEPAETPTDTNTCQEGAGDALPQDCQEPEKSQDDEEHHHSSSFPFHHCCHCKENRRGMPPCQPIKLFGPTSSEESSDSDHSCHCEENRRDMPPFEPYFDSGESSGESSDSDEQLSEEGAPSELIWMSSLSSLFFV</sequence>
<proteinExistence type="predicted"/>
<reference evidence="2" key="2">
    <citation type="journal article" date="2010" name="Science">
        <title>The genome of the Western clawed frog Xenopus tropicalis.</title>
        <authorList>
            <person name="Hellsten U."/>
            <person name="Harland R.M."/>
            <person name="Gilchrist M.J."/>
            <person name="Hendrix D."/>
            <person name="Jurka J."/>
            <person name="Kapitonov V."/>
            <person name="Ovcharenko I."/>
            <person name="Putnam N.H."/>
            <person name="Shu S."/>
            <person name="Taher L."/>
            <person name="Blitz I.L."/>
            <person name="Blumberg B."/>
            <person name="Dichmann D.S."/>
            <person name="Dubchak I."/>
            <person name="Amaya E."/>
            <person name="Detter J.C."/>
            <person name="Fletcher R."/>
            <person name="Gerhard D.S."/>
            <person name="Goodstein D."/>
            <person name="Graves T."/>
            <person name="Grigoriev I.V."/>
            <person name="Grimwood J."/>
            <person name="Kawashima T."/>
            <person name="Lindquist E."/>
            <person name="Lucas S.M."/>
            <person name="Mead P.E."/>
            <person name="Mitros T."/>
            <person name="Ogino H."/>
            <person name="Ohta Y."/>
            <person name="Poliakov A.V."/>
            <person name="Pollet N."/>
            <person name="Robert J."/>
            <person name="Salamov A."/>
            <person name="Sater A.K."/>
            <person name="Schmutz J."/>
            <person name="Terry A."/>
            <person name="Vize P.D."/>
            <person name="Warren W.C."/>
            <person name="Wells D."/>
            <person name="Wills A."/>
            <person name="Wilson R.K."/>
            <person name="Zimmerman L.B."/>
            <person name="Zorn A.M."/>
            <person name="Grainger R."/>
            <person name="Grammer T."/>
            <person name="Khokha M.K."/>
            <person name="Richardson P.M."/>
            <person name="Rokhsar D.S."/>
        </authorList>
    </citation>
    <scope>NUCLEOTIDE SEQUENCE [LARGE SCALE GENOMIC DNA]</scope>
    <source>
        <strain evidence="2">Nigerian</strain>
    </source>
</reference>
<accession>A0A1B8XW03</accession>
<dbReference type="AlphaFoldDB" id="A0A1B8XW03"/>
<feature type="compositionally biased region" description="Basic and acidic residues" evidence="1">
    <location>
        <begin position="170"/>
        <end position="185"/>
    </location>
</feature>
<reference evidence="2" key="3">
    <citation type="submission" date="2016-05" db="EMBL/GenBank/DDBJ databases">
        <title>WGS assembly of Xenopus tropicalis.</title>
        <authorList>
            <person name="Sessions A."/>
            <person name="Jenkins J."/>
            <person name="Mitros T."/>
            <person name="Lyons J.T."/>
            <person name="Dichmann D.S."/>
            <person name="Robert J."/>
            <person name="Harland R.M."/>
            <person name="Rokhsar D.S."/>
        </authorList>
    </citation>
    <scope>NUCLEOTIDE SEQUENCE</scope>
    <source>
        <strain evidence="2">Nigerian</strain>
    </source>
</reference>